<dbReference type="InterPro" id="IPR037171">
    <property type="entry name" value="NagB/RpiA_transferase-like"/>
</dbReference>
<sequence>MPPVDLIVCGSVAVNLEGVRIGKGAGYSDIEVALLQESGLIGPDTIIATTVHPLQVLDEILPEADHDFRVDLIITSDETIECPSRPRQHSIIWNISLRTPSRRFRRLRHASGPAGSDDSPPHGHLVL</sequence>
<dbReference type="Pfam" id="PF01812">
    <property type="entry name" value="5-FTHF_cyc-lig"/>
    <property type="match status" value="1"/>
</dbReference>
<dbReference type="InterPro" id="IPR002698">
    <property type="entry name" value="FTHF_cligase"/>
</dbReference>
<reference evidence="1 2" key="1">
    <citation type="submission" date="2024-11" db="EMBL/GenBank/DDBJ databases">
        <title>The Natural Products Discovery Center: Release of the First 8490 Sequenced Strains for Exploring Actinobacteria Biosynthetic Diversity.</title>
        <authorList>
            <person name="Kalkreuter E."/>
            <person name="Kautsar S.A."/>
            <person name="Yang D."/>
            <person name="Bader C.D."/>
            <person name="Teijaro C.N."/>
            <person name="Fluegel L."/>
            <person name="Davis C.M."/>
            <person name="Simpson J.R."/>
            <person name="Lauterbach L."/>
            <person name="Steele A.D."/>
            <person name="Gui C."/>
            <person name="Meng S."/>
            <person name="Li G."/>
            <person name="Viehrig K."/>
            <person name="Ye F."/>
            <person name="Su P."/>
            <person name="Kiefer A.F."/>
            <person name="Nichols A."/>
            <person name="Cepeda A.J."/>
            <person name="Yan W."/>
            <person name="Fan B."/>
            <person name="Jiang Y."/>
            <person name="Adhikari A."/>
            <person name="Zheng C.-J."/>
            <person name="Schuster L."/>
            <person name="Cowan T.M."/>
            <person name="Smanski M.J."/>
            <person name="Chevrette M.G."/>
            <person name="De Carvalho L.P.S."/>
            <person name="Shen B."/>
        </authorList>
    </citation>
    <scope>NUCLEOTIDE SEQUENCE [LARGE SCALE GENOMIC DNA]</scope>
    <source>
        <strain evidence="1 2">NPDC020863</strain>
    </source>
</reference>
<gene>
    <name evidence="1" type="ORF">ACI2L5_26975</name>
</gene>
<dbReference type="RefSeq" id="WP_404747317.1">
    <property type="nucleotide sequence ID" value="NZ_JBJDQH010000009.1"/>
</dbReference>
<organism evidence="1 2">
    <name type="scientific">Streptomyces milbemycinicus</name>
    <dbReference type="NCBI Taxonomy" id="476552"/>
    <lineage>
        <taxon>Bacteria</taxon>
        <taxon>Bacillati</taxon>
        <taxon>Actinomycetota</taxon>
        <taxon>Actinomycetes</taxon>
        <taxon>Kitasatosporales</taxon>
        <taxon>Streptomycetaceae</taxon>
        <taxon>Streptomyces</taxon>
    </lineage>
</organism>
<protein>
    <submittedName>
        <fullName evidence="1">5-formyltetrahydrofolate cyclo-ligase</fullName>
    </submittedName>
</protein>
<dbReference type="EMBL" id="JBJDQH010000009">
    <property type="protein sequence ID" value="MFK4268561.1"/>
    <property type="molecule type" value="Genomic_DNA"/>
</dbReference>
<evidence type="ECO:0000313" key="1">
    <source>
        <dbReference type="EMBL" id="MFK4268561.1"/>
    </source>
</evidence>
<dbReference type="InterPro" id="IPR024185">
    <property type="entry name" value="FTHF_cligase-like_sf"/>
</dbReference>
<name>A0ABW8LRL7_9ACTN</name>
<evidence type="ECO:0000313" key="2">
    <source>
        <dbReference type="Proteomes" id="UP001620295"/>
    </source>
</evidence>
<dbReference type="SUPFAM" id="SSF100950">
    <property type="entry name" value="NagB/RpiA/CoA transferase-like"/>
    <property type="match status" value="1"/>
</dbReference>
<dbReference type="PANTHER" id="PTHR13017:SF0">
    <property type="entry name" value="METHENYLTETRAHYDROFOLATE SYNTHASE DOMAIN-CONTAINING PROTEIN"/>
    <property type="match status" value="1"/>
</dbReference>
<dbReference type="Proteomes" id="UP001620295">
    <property type="component" value="Unassembled WGS sequence"/>
</dbReference>
<dbReference type="Gene3D" id="3.40.50.10420">
    <property type="entry name" value="NagB/RpiA/CoA transferase-like"/>
    <property type="match status" value="1"/>
</dbReference>
<accession>A0ABW8LRL7</accession>
<keyword evidence="2" id="KW-1185">Reference proteome</keyword>
<comment type="caution">
    <text evidence="1">The sequence shown here is derived from an EMBL/GenBank/DDBJ whole genome shotgun (WGS) entry which is preliminary data.</text>
</comment>
<proteinExistence type="predicted"/>
<dbReference type="PANTHER" id="PTHR13017">
    <property type="entry name" value="5-FORMYLTETRAHYDROFOLATE CYCLO-LIGASE-RELATED"/>
    <property type="match status" value="1"/>
</dbReference>